<dbReference type="SUPFAM" id="SSF47240">
    <property type="entry name" value="Ferritin-like"/>
    <property type="match status" value="1"/>
</dbReference>
<organism evidence="1 2">
    <name type="scientific">Sphingomonas aerophila</name>
    <dbReference type="NCBI Taxonomy" id="1344948"/>
    <lineage>
        <taxon>Bacteria</taxon>
        <taxon>Pseudomonadati</taxon>
        <taxon>Pseudomonadota</taxon>
        <taxon>Alphaproteobacteria</taxon>
        <taxon>Sphingomonadales</taxon>
        <taxon>Sphingomonadaceae</taxon>
        <taxon>Sphingomonas</taxon>
    </lineage>
</organism>
<accession>A0A7W9BAE0</accession>
<dbReference type="RefSeq" id="WP_184054039.1">
    <property type="nucleotide sequence ID" value="NZ_JACIJK010000001.1"/>
</dbReference>
<protein>
    <recommendedName>
        <fullName evidence="3">Ferritin-like domain-containing protein</fullName>
    </recommendedName>
</protein>
<name>A0A7W9BAE0_9SPHN</name>
<reference evidence="1 2" key="1">
    <citation type="submission" date="2020-08" db="EMBL/GenBank/DDBJ databases">
        <title>Genomic Encyclopedia of Type Strains, Phase IV (KMG-IV): sequencing the most valuable type-strain genomes for metagenomic binning, comparative biology and taxonomic classification.</title>
        <authorList>
            <person name="Goeker M."/>
        </authorList>
    </citation>
    <scope>NUCLEOTIDE SEQUENCE [LARGE SCALE GENOMIC DNA]</scope>
    <source>
        <strain evidence="1 2">DSM 100044</strain>
    </source>
</reference>
<dbReference type="PANTHER" id="PTHR31694">
    <property type="entry name" value="DESICCATION-LIKE PROTEIN"/>
    <property type="match status" value="1"/>
</dbReference>
<dbReference type="Proteomes" id="UP000546200">
    <property type="component" value="Unassembled WGS sequence"/>
</dbReference>
<comment type="caution">
    <text evidence="1">The sequence shown here is derived from an EMBL/GenBank/DDBJ whole genome shotgun (WGS) entry which is preliminary data.</text>
</comment>
<gene>
    <name evidence="1" type="ORF">FHS94_000400</name>
</gene>
<evidence type="ECO:0000313" key="1">
    <source>
        <dbReference type="EMBL" id="MBB5713581.1"/>
    </source>
</evidence>
<dbReference type="EMBL" id="JACIJK010000001">
    <property type="protein sequence ID" value="MBB5713581.1"/>
    <property type="molecule type" value="Genomic_DNA"/>
</dbReference>
<proteinExistence type="predicted"/>
<evidence type="ECO:0008006" key="3">
    <source>
        <dbReference type="Google" id="ProtNLM"/>
    </source>
</evidence>
<dbReference type="Pfam" id="PF13668">
    <property type="entry name" value="Ferritin_2"/>
    <property type="match status" value="1"/>
</dbReference>
<sequence>MTDSASMMGALDARVSRREGRREFFRSALGGAAVAAAGVATLGVVSAAQAQSVTPVTDADILNFALNLEYLEAQFYSYAANDTGLPAALLTGTGAVGTVTPGRRAGFTDPVVAQYAREIAADEAAHVQFLRTTLGSSAIAMPSIDLGVSKDSAFSRAAQAAGLVPAGTAFDPYATDESFLLAAFIFEDVGVTAYKGASPLLSSNAYVDAAAGILAAEAFHAGLIRNALYQKGLATPSLRTSTDAIAKARDTLDGAQLLEQGVSNQTRTITNADATTTSVEYANLVPTDGNAITFSRSAGQVLGIVYLNATAGTTAGGFFPAGVNGTIKASAA</sequence>
<dbReference type="PROSITE" id="PS51318">
    <property type="entry name" value="TAT"/>
    <property type="match status" value="1"/>
</dbReference>
<dbReference type="InterPro" id="IPR006311">
    <property type="entry name" value="TAT_signal"/>
</dbReference>
<dbReference type="PANTHER" id="PTHR31694:SF26">
    <property type="entry name" value="OS05G0151100 PROTEIN"/>
    <property type="match status" value="1"/>
</dbReference>
<keyword evidence="2" id="KW-1185">Reference proteome</keyword>
<dbReference type="AlphaFoldDB" id="A0A7W9BAE0"/>
<dbReference type="InterPro" id="IPR009078">
    <property type="entry name" value="Ferritin-like_SF"/>
</dbReference>
<evidence type="ECO:0000313" key="2">
    <source>
        <dbReference type="Proteomes" id="UP000546200"/>
    </source>
</evidence>
<dbReference type="InterPro" id="IPR052965">
    <property type="entry name" value="Pigment-catalase-like"/>
</dbReference>